<comment type="caution">
    <text evidence="3">The sequence shown here is derived from an EMBL/GenBank/DDBJ whole genome shotgun (WGS) entry which is preliminary data.</text>
</comment>
<dbReference type="EMBL" id="VDMN01000001">
    <property type="protein sequence ID" value="TNM65192.1"/>
    <property type="molecule type" value="Genomic_DNA"/>
</dbReference>
<dbReference type="SUPFAM" id="SSF52038">
    <property type="entry name" value="Barstar-related"/>
    <property type="match status" value="1"/>
</dbReference>
<organism evidence="3 4">
    <name type="scientific">Aliirhizobium smilacinae</name>
    <dbReference type="NCBI Taxonomy" id="1395944"/>
    <lineage>
        <taxon>Bacteria</taxon>
        <taxon>Pseudomonadati</taxon>
        <taxon>Pseudomonadota</taxon>
        <taxon>Alphaproteobacteria</taxon>
        <taxon>Hyphomicrobiales</taxon>
        <taxon>Rhizobiaceae</taxon>
        <taxon>Aliirhizobium</taxon>
    </lineage>
</organism>
<reference evidence="3 4" key="1">
    <citation type="submission" date="2019-06" db="EMBL/GenBank/DDBJ databases">
        <title>The draft genome of Rhizobium smilacinae PTYR-5.</title>
        <authorList>
            <person name="Liu L."/>
            <person name="Li L."/>
            <person name="Zhang X."/>
        </authorList>
    </citation>
    <scope>NUCLEOTIDE SEQUENCE [LARGE SCALE GENOMIC DNA]</scope>
    <source>
        <strain evidence="3 4">PTYR-5</strain>
    </source>
</reference>
<dbReference type="RefSeq" id="WP_139672423.1">
    <property type="nucleotide sequence ID" value="NZ_VDMN01000001.1"/>
</dbReference>
<dbReference type="InterPro" id="IPR000468">
    <property type="entry name" value="Barstar"/>
</dbReference>
<name>A0A5C4XP46_9HYPH</name>
<dbReference type="Proteomes" id="UP000311605">
    <property type="component" value="Unassembled WGS sequence"/>
</dbReference>
<dbReference type="Gene3D" id="3.30.370.10">
    <property type="entry name" value="Barstar-like"/>
    <property type="match status" value="1"/>
</dbReference>
<sequence>MLLQDLVNSSGSPFIVQCESGGVSLQKRLQLLGVTAYIVDIGLSRTKYDLFETFRAAMRMPYREIANWDALDEALADLSWLRPNAINIVLAGAAAFSRRDQLSFRALLTLLNVAGEEWARPVTDGEWWDRNAIPFHVYIEREATECLPFAIPALLD</sequence>
<dbReference type="AlphaFoldDB" id="A0A5C4XP46"/>
<evidence type="ECO:0000259" key="2">
    <source>
        <dbReference type="Pfam" id="PF01337"/>
    </source>
</evidence>
<protein>
    <submittedName>
        <fullName evidence="3">Barstar family protein</fullName>
    </submittedName>
</protein>
<dbReference type="InterPro" id="IPR035905">
    <property type="entry name" value="Barstar-like_sf"/>
</dbReference>
<dbReference type="OrthoDB" id="8478900at2"/>
<proteinExistence type="inferred from homology"/>
<dbReference type="Pfam" id="PF01337">
    <property type="entry name" value="Barstar"/>
    <property type="match status" value="1"/>
</dbReference>
<comment type="similarity">
    <text evidence="1">Belongs to the barstar family.</text>
</comment>
<feature type="domain" description="Barstar (barnase inhibitor)" evidence="2">
    <location>
        <begin position="43"/>
        <end position="138"/>
    </location>
</feature>
<gene>
    <name evidence="3" type="ORF">FHP24_02575</name>
</gene>
<evidence type="ECO:0000256" key="1">
    <source>
        <dbReference type="ARBA" id="ARBA00006845"/>
    </source>
</evidence>
<evidence type="ECO:0000313" key="3">
    <source>
        <dbReference type="EMBL" id="TNM65192.1"/>
    </source>
</evidence>
<keyword evidence="4" id="KW-1185">Reference proteome</keyword>
<accession>A0A5C4XP46</accession>
<evidence type="ECO:0000313" key="4">
    <source>
        <dbReference type="Proteomes" id="UP000311605"/>
    </source>
</evidence>